<protein>
    <submittedName>
        <fullName evidence="2">Uncharacterized protein</fullName>
    </submittedName>
</protein>
<dbReference type="EMBL" id="JARQAI010000001">
    <property type="protein sequence ID" value="MDT2735793.1"/>
    <property type="molecule type" value="Genomic_DNA"/>
</dbReference>
<dbReference type="AlphaFoldDB" id="A0AAE4HZH5"/>
<feature type="coiled-coil region" evidence="1">
    <location>
        <begin position="28"/>
        <end position="55"/>
    </location>
</feature>
<organism evidence="2 4">
    <name type="scientific">Enterococcus pseudoavium</name>
    <dbReference type="NCBI Taxonomy" id="44007"/>
    <lineage>
        <taxon>Bacteria</taxon>
        <taxon>Bacillati</taxon>
        <taxon>Bacillota</taxon>
        <taxon>Bacilli</taxon>
        <taxon>Lactobacillales</taxon>
        <taxon>Enterococcaceae</taxon>
        <taxon>Enterococcus</taxon>
    </lineage>
</organism>
<sequence length="56" mass="6716">MLDNLKKDFDKGMPVITYIKKHFGFESVAEFESYIKNLKEKAEKYDQLVEEEKKQN</sequence>
<keyword evidence="1" id="KW-0175">Coiled coil</keyword>
<dbReference type="Proteomes" id="UP001269061">
    <property type="component" value="Unassembled WGS sequence"/>
</dbReference>
<name>A0AAE4HZH5_9ENTE</name>
<evidence type="ECO:0000313" key="4">
    <source>
        <dbReference type="Proteomes" id="UP001180842"/>
    </source>
</evidence>
<dbReference type="Proteomes" id="UP001180842">
    <property type="component" value="Unassembled WGS sequence"/>
</dbReference>
<accession>A0AAE4HZH5</accession>
<evidence type="ECO:0000313" key="3">
    <source>
        <dbReference type="EMBL" id="MDT2769594.1"/>
    </source>
</evidence>
<evidence type="ECO:0000313" key="2">
    <source>
        <dbReference type="EMBL" id="MDT2735793.1"/>
    </source>
</evidence>
<dbReference type="RefSeq" id="WP_157065601.1">
    <property type="nucleotide sequence ID" value="NZ_BAAAXL010000001.1"/>
</dbReference>
<comment type="caution">
    <text evidence="2">The sequence shown here is derived from an EMBL/GenBank/DDBJ whole genome shotgun (WGS) entry which is preliminary data.</text>
</comment>
<dbReference type="EMBL" id="JARQAZ010000001">
    <property type="protein sequence ID" value="MDT2769594.1"/>
    <property type="molecule type" value="Genomic_DNA"/>
</dbReference>
<gene>
    <name evidence="2" type="ORF">P7H00_01435</name>
    <name evidence="3" type="ORF">P7H46_01930</name>
</gene>
<evidence type="ECO:0000256" key="1">
    <source>
        <dbReference type="SAM" id="Coils"/>
    </source>
</evidence>
<proteinExistence type="predicted"/>
<evidence type="ECO:0000313" key="5">
    <source>
        <dbReference type="Proteomes" id="UP001269061"/>
    </source>
</evidence>
<reference evidence="2 5" key="1">
    <citation type="submission" date="2023-03" db="EMBL/GenBank/DDBJ databases">
        <authorList>
            <person name="Shen W."/>
            <person name="Cai J."/>
        </authorList>
    </citation>
    <scope>NUCLEOTIDE SEQUENCE</scope>
    <source>
        <strain evidence="2">P69-2</strain>
        <strain evidence="3 5">Y59</strain>
    </source>
</reference>
<keyword evidence="5" id="KW-1185">Reference proteome</keyword>